<evidence type="ECO:0000256" key="2">
    <source>
        <dbReference type="SAM" id="MobiDB-lite"/>
    </source>
</evidence>
<protein>
    <submittedName>
        <fullName evidence="4">Universal stress protein</fullName>
    </submittedName>
</protein>
<feature type="domain" description="UspA" evidence="3">
    <location>
        <begin position="161"/>
        <end position="298"/>
    </location>
</feature>
<sequence>MQLPIVVGVDGSPSALTAVDWAVDEAGRRDLPLRLVYASLGEADGSGELAGAAHPGEVDGAAHPGEPRPEPPQEILSSASRRAQRRDPKVQVSAVALPDEARAALLREARNATLLVVGQRGRGTVAELLLGSVGLAMAARAPGPVVVVRGESAAREGLGARIVVGVGDAGSSAAAVRFAFEEAELRQCPLVAVRTWRRPAHASTGHPLLTVDSAHAHAERASALLTDALHENTAAHPKVDVRRLTLEGSARKVLLELALEADLLVLGARRRHGYFGLQLGHVGHTALHHAACPVVVVPQHG</sequence>
<gene>
    <name evidence="4" type="ORF">H9Y04_33155</name>
</gene>
<proteinExistence type="inferred from homology"/>
<dbReference type="InterPro" id="IPR006016">
    <property type="entry name" value="UspA"/>
</dbReference>
<dbReference type="SUPFAM" id="SSF52402">
    <property type="entry name" value="Adenine nucleotide alpha hydrolases-like"/>
    <property type="match status" value="2"/>
</dbReference>
<evidence type="ECO:0000256" key="1">
    <source>
        <dbReference type="ARBA" id="ARBA00008791"/>
    </source>
</evidence>
<feature type="domain" description="UspA" evidence="3">
    <location>
        <begin position="4"/>
        <end position="149"/>
    </location>
</feature>
<dbReference type="PANTHER" id="PTHR31964">
    <property type="entry name" value="ADENINE NUCLEOTIDE ALPHA HYDROLASES-LIKE SUPERFAMILY PROTEIN"/>
    <property type="match status" value="1"/>
</dbReference>
<reference evidence="4 5" key="1">
    <citation type="submission" date="2020-08" db="EMBL/GenBank/DDBJ databases">
        <title>Genemic of Streptomyces polyaspartic.</title>
        <authorList>
            <person name="Liu W."/>
        </authorList>
    </citation>
    <scope>NUCLEOTIDE SEQUENCE [LARGE SCALE GENOMIC DNA]</scope>
    <source>
        <strain evidence="4 5">TRM66268-LWL</strain>
    </source>
</reference>
<dbReference type="PRINTS" id="PR01438">
    <property type="entry name" value="UNVRSLSTRESS"/>
</dbReference>
<dbReference type="InterPro" id="IPR014729">
    <property type="entry name" value="Rossmann-like_a/b/a_fold"/>
</dbReference>
<dbReference type="Proteomes" id="UP000642284">
    <property type="component" value="Unassembled WGS sequence"/>
</dbReference>
<name>A0ABR7SR77_9ACTN</name>
<dbReference type="Gene3D" id="3.40.50.620">
    <property type="entry name" value="HUPs"/>
    <property type="match status" value="2"/>
</dbReference>
<dbReference type="RefSeq" id="WP_187817834.1">
    <property type="nucleotide sequence ID" value="NZ_JACTVJ010000019.1"/>
</dbReference>
<organism evidence="4 5">
    <name type="scientific">Streptomyces polyasparticus</name>
    <dbReference type="NCBI Taxonomy" id="2767826"/>
    <lineage>
        <taxon>Bacteria</taxon>
        <taxon>Bacillati</taxon>
        <taxon>Actinomycetota</taxon>
        <taxon>Actinomycetes</taxon>
        <taxon>Kitasatosporales</taxon>
        <taxon>Streptomycetaceae</taxon>
        <taxon>Streptomyces</taxon>
    </lineage>
</organism>
<accession>A0ABR7SR77</accession>
<evidence type="ECO:0000259" key="3">
    <source>
        <dbReference type="Pfam" id="PF00582"/>
    </source>
</evidence>
<dbReference type="EMBL" id="JACTVJ010000019">
    <property type="protein sequence ID" value="MBC9717389.1"/>
    <property type="molecule type" value="Genomic_DNA"/>
</dbReference>
<comment type="similarity">
    <text evidence="1">Belongs to the universal stress protein A family.</text>
</comment>
<feature type="region of interest" description="Disordered" evidence="2">
    <location>
        <begin position="47"/>
        <end position="91"/>
    </location>
</feature>
<evidence type="ECO:0000313" key="5">
    <source>
        <dbReference type="Proteomes" id="UP000642284"/>
    </source>
</evidence>
<dbReference type="Pfam" id="PF00582">
    <property type="entry name" value="Usp"/>
    <property type="match status" value="2"/>
</dbReference>
<dbReference type="PANTHER" id="PTHR31964:SF113">
    <property type="entry name" value="USPA DOMAIN-CONTAINING PROTEIN"/>
    <property type="match status" value="1"/>
</dbReference>
<comment type="caution">
    <text evidence="4">The sequence shown here is derived from an EMBL/GenBank/DDBJ whole genome shotgun (WGS) entry which is preliminary data.</text>
</comment>
<keyword evidence="5" id="KW-1185">Reference proteome</keyword>
<evidence type="ECO:0000313" key="4">
    <source>
        <dbReference type="EMBL" id="MBC9717389.1"/>
    </source>
</evidence>
<dbReference type="InterPro" id="IPR006015">
    <property type="entry name" value="Universal_stress_UspA"/>
</dbReference>